<accession>A0A6J4S6L1</accession>
<evidence type="ECO:0000256" key="1">
    <source>
        <dbReference type="ARBA" id="ARBA00001232"/>
    </source>
</evidence>
<comment type="pathway">
    <text evidence="10">Lipid metabolism; phospholipid metabolism.</text>
</comment>
<dbReference type="SUPFAM" id="SSF53659">
    <property type="entry name" value="Isocitrate/Isopropylmalate dehydrogenase-like"/>
    <property type="match status" value="1"/>
</dbReference>
<evidence type="ECO:0000256" key="9">
    <source>
        <dbReference type="ARBA" id="ARBA00046608"/>
    </source>
</evidence>
<protein>
    <recommendedName>
        <fullName evidence="8 10">Phosphate acyltransferase</fullName>
        <ecNumber evidence="8 10">2.3.1.274</ecNumber>
    </recommendedName>
    <alternativeName>
        <fullName evidence="10">Acyl-ACP phosphotransacylase</fullName>
    </alternativeName>
    <alternativeName>
        <fullName evidence="10">Acyl-[acyl-carrier-protein]--phosphate acyltransferase</fullName>
    </alternativeName>
    <alternativeName>
        <fullName evidence="10">Phosphate-acyl-ACP acyltransferase</fullName>
    </alternativeName>
</protein>
<evidence type="ECO:0000256" key="4">
    <source>
        <dbReference type="ARBA" id="ARBA00022679"/>
    </source>
</evidence>
<dbReference type="GO" id="GO:0008654">
    <property type="term" value="P:phospholipid biosynthetic process"/>
    <property type="evidence" value="ECO:0007669"/>
    <property type="project" value="UniProtKB-KW"/>
</dbReference>
<comment type="function">
    <text evidence="10">Catalyzes the reversible formation of acyl-phosphate (acyl-PO(4)) from acyl-[acyl-carrier-protein] (acyl-ACP). This enzyme utilizes acyl-ACP as fatty acyl donor, but not acyl-CoA.</text>
</comment>
<reference evidence="11" key="1">
    <citation type="submission" date="2020-02" db="EMBL/GenBank/DDBJ databases">
        <authorList>
            <person name="Meier V. D."/>
        </authorList>
    </citation>
    <scope>NUCLEOTIDE SEQUENCE</scope>
    <source>
        <strain evidence="11">AVDCRST_MAG53</strain>
    </source>
</reference>
<evidence type="ECO:0000256" key="6">
    <source>
        <dbReference type="ARBA" id="ARBA00023209"/>
    </source>
</evidence>
<dbReference type="InterPro" id="IPR012281">
    <property type="entry name" value="Phospholipid_synth_PlsX-like"/>
</dbReference>
<evidence type="ECO:0000256" key="3">
    <source>
        <dbReference type="ARBA" id="ARBA00022516"/>
    </source>
</evidence>
<organism evidence="11">
    <name type="scientific">uncultured Solirubrobacteraceae bacterium</name>
    <dbReference type="NCBI Taxonomy" id="1162706"/>
    <lineage>
        <taxon>Bacteria</taxon>
        <taxon>Bacillati</taxon>
        <taxon>Actinomycetota</taxon>
        <taxon>Thermoleophilia</taxon>
        <taxon>Solirubrobacterales</taxon>
        <taxon>Solirubrobacteraceae</taxon>
        <taxon>environmental samples</taxon>
    </lineage>
</organism>
<dbReference type="HAMAP" id="MF_00019">
    <property type="entry name" value="PlsX"/>
    <property type="match status" value="1"/>
</dbReference>
<evidence type="ECO:0000256" key="7">
    <source>
        <dbReference type="ARBA" id="ARBA00023264"/>
    </source>
</evidence>
<dbReference type="GO" id="GO:0043811">
    <property type="term" value="F:phosphate:acyl-[acyl carrier protein] acyltransferase activity"/>
    <property type="evidence" value="ECO:0007669"/>
    <property type="project" value="UniProtKB-UniRule"/>
</dbReference>
<keyword evidence="5 10" id="KW-0443">Lipid metabolism</keyword>
<dbReference type="EC" id="2.3.1.274" evidence="8 10"/>
<sequence>MTRGVTVAVDANGADLGPAEVAAGAATAAAQGVRVLLFGPADQLGVPAPGVEIVDAPASVAKAADPARAVRASPDSSIVRAVRAVGDGRADAFVSGGSTGAALAAGLFNVKRGRGVHRPALAAAVPVPGHPVTLLDVGANAEVRPEHLVQFAFMGAALSSVVLGVASPRVGLLSNGEEATKGTALVREVHAQLAAVRGLNWIGNVEGTDLTSGKADVIVADGFTGNVALKALEAASQATLGAVRAAATSGARARLGGLMLKPALRSVRDEVDPENAGGAYLLGLRHLGVVPHGRFTRYGFSQAILLAARGVSGDVVGRTHAALEAAGALRPSTQASDASPSVA</sequence>
<dbReference type="Gene3D" id="3.40.718.10">
    <property type="entry name" value="Isopropylmalate Dehydrogenase"/>
    <property type="match status" value="1"/>
</dbReference>
<dbReference type="UniPathway" id="UPA00085"/>
<dbReference type="PANTHER" id="PTHR30100:SF1">
    <property type="entry name" value="PHOSPHATE ACYLTRANSFERASE"/>
    <property type="match status" value="1"/>
</dbReference>
<dbReference type="EMBL" id="CADCVR010000033">
    <property type="protein sequence ID" value="CAA9485964.1"/>
    <property type="molecule type" value="Genomic_DNA"/>
</dbReference>
<keyword evidence="11" id="KW-0012">Acyltransferase</keyword>
<comment type="subunit">
    <text evidence="9 10">Homodimer. Probably interacts with PlsY.</text>
</comment>
<dbReference type="GO" id="GO:0005737">
    <property type="term" value="C:cytoplasm"/>
    <property type="evidence" value="ECO:0007669"/>
    <property type="project" value="UniProtKB-SubCell"/>
</dbReference>
<proteinExistence type="inferred from homology"/>
<dbReference type="NCBIfam" id="TIGR00182">
    <property type="entry name" value="plsX"/>
    <property type="match status" value="1"/>
</dbReference>
<evidence type="ECO:0000256" key="10">
    <source>
        <dbReference type="HAMAP-Rule" id="MF_00019"/>
    </source>
</evidence>
<evidence type="ECO:0000256" key="2">
    <source>
        <dbReference type="ARBA" id="ARBA00022490"/>
    </source>
</evidence>
<evidence type="ECO:0000256" key="8">
    <source>
        <dbReference type="ARBA" id="ARBA00024069"/>
    </source>
</evidence>
<dbReference type="Pfam" id="PF02504">
    <property type="entry name" value="FA_synthesis"/>
    <property type="match status" value="1"/>
</dbReference>
<comment type="catalytic activity">
    <reaction evidence="1 10">
        <text>a fatty acyl-[ACP] + phosphate = an acyl phosphate + holo-[ACP]</text>
        <dbReference type="Rhea" id="RHEA:42292"/>
        <dbReference type="Rhea" id="RHEA-COMP:9685"/>
        <dbReference type="Rhea" id="RHEA-COMP:14125"/>
        <dbReference type="ChEBI" id="CHEBI:43474"/>
        <dbReference type="ChEBI" id="CHEBI:59918"/>
        <dbReference type="ChEBI" id="CHEBI:64479"/>
        <dbReference type="ChEBI" id="CHEBI:138651"/>
        <dbReference type="EC" id="2.3.1.274"/>
    </reaction>
</comment>
<dbReference type="AlphaFoldDB" id="A0A6J4S6L1"/>
<keyword evidence="3 10" id="KW-0444">Lipid biosynthesis</keyword>
<comment type="similarity">
    <text evidence="10">Belongs to the PlsX family.</text>
</comment>
<dbReference type="GO" id="GO:0006633">
    <property type="term" value="P:fatty acid biosynthetic process"/>
    <property type="evidence" value="ECO:0007669"/>
    <property type="project" value="UniProtKB-UniRule"/>
</dbReference>
<dbReference type="InterPro" id="IPR003664">
    <property type="entry name" value="FA_synthesis"/>
</dbReference>
<dbReference type="PIRSF" id="PIRSF002465">
    <property type="entry name" value="Phsphlp_syn_PlsX"/>
    <property type="match status" value="1"/>
</dbReference>
<keyword evidence="7 10" id="KW-1208">Phospholipid metabolism</keyword>
<dbReference type="PANTHER" id="PTHR30100">
    <property type="entry name" value="FATTY ACID/PHOSPHOLIPID SYNTHESIS PROTEIN PLSX"/>
    <property type="match status" value="1"/>
</dbReference>
<name>A0A6J4S6L1_9ACTN</name>
<keyword evidence="2 10" id="KW-0963">Cytoplasm</keyword>
<evidence type="ECO:0000313" key="11">
    <source>
        <dbReference type="EMBL" id="CAA9485964.1"/>
    </source>
</evidence>
<gene>
    <name evidence="10" type="primary">plsX</name>
    <name evidence="11" type="ORF">AVDCRST_MAG53-996</name>
</gene>
<keyword evidence="6 10" id="KW-0594">Phospholipid biosynthesis</keyword>
<keyword evidence="4 10" id="KW-0808">Transferase</keyword>
<evidence type="ECO:0000256" key="5">
    <source>
        <dbReference type="ARBA" id="ARBA00023098"/>
    </source>
</evidence>
<comment type="subcellular location">
    <subcellularLocation>
        <location evidence="10">Cytoplasm</location>
    </subcellularLocation>
    <text evidence="10">Associated with the membrane possibly through PlsY.</text>
</comment>